<reference evidence="2" key="1">
    <citation type="journal article" date="2019" name="bioRxiv">
        <title>The Genome of the Zebra Mussel, Dreissena polymorpha: A Resource for Invasive Species Research.</title>
        <authorList>
            <person name="McCartney M.A."/>
            <person name="Auch B."/>
            <person name="Kono T."/>
            <person name="Mallez S."/>
            <person name="Zhang Y."/>
            <person name="Obille A."/>
            <person name="Becker A."/>
            <person name="Abrahante J.E."/>
            <person name="Garbe J."/>
            <person name="Badalamenti J.P."/>
            <person name="Herman A."/>
            <person name="Mangelson H."/>
            <person name="Liachko I."/>
            <person name="Sullivan S."/>
            <person name="Sone E.D."/>
            <person name="Koren S."/>
            <person name="Silverstein K.A.T."/>
            <person name="Beckman K.B."/>
            <person name="Gohl D.M."/>
        </authorList>
    </citation>
    <scope>NUCLEOTIDE SEQUENCE</scope>
    <source>
        <strain evidence="2">Duluth1</strain>
        <tissue evidence="2">Whole animal</tissue>
    </source>
</reference>
<reference evidence="2" key="2">
    <citation type="submission" date="2020-11" db="EMBL/GenBank/DDBJ databases">
        <authorList>
            <person name="McCartney M.A."/>
            <person name="Auch B."/>
            <person name="Kono T."/>
            <person name="Mallez S."/>
            <person name="Becker A."/>
            <person name="Gohl D.M."/>
            <person name="Silverstein K.A.T."/>
            <person name="Koren S."/>
            <person name="Bechman K.B."/>
            <person name="Herman A."/>
            <person name="Abrahante J.E."/>
            <person name="Garbe J."/>
        </authorList>
    </citation>
    <scope>NUCLEOTIDE SEQUENCE</scope>
    <source>
        <strain evidence="2">Duluth1</strain>
        <tissue evidence="2">Whole animal</tissue>
    </source>
</reference>
<dbReference type="GO" id="GO:0005576">
    <property type="term" value="C:extracellular region"/>
    <property type="evidence" value="ECO:0007669"/>
    <property type="project" value="InterPro"/>
</dbReference>
<keyword evidence="3" id="KW-1185">Reference proteome</keyword>
<proteinExistence type="predicted"/>
<dbReference type="Gene3D" id="2.60.40.690">
    <property type="entry name" value="Alpha-macroglobulin, receptor-binding domain"/>
    <property type="match status" value="1"/>
</dbReference>
<dbReference type="Pfam" id="PF07677">
    <property type="entry name" value="A2M_recep"/>
    <property type="match status" value="1"/>
</dbReference>
<evidence type="ECO:0000259" key="1">
    <source>
        <dbReference type="Pfam" id="PF07677"/>
    </source>
</evidence>
<evidence type="ECO:0000313" key="3">
    <source>
        <dbReference type="Proteomes" id="UP000828390"/>
    </source>
</evidence>
<evidence type="ECO:0000313" key="2">
    <source>
        <dbReference type="EMBL" id="KAH3843059.1"/>
    </source>
</evidence>
<dbReference type="AlphaFoldDB" id="A0A9D4QTN5"/>
<protein>
    <recommendedName>
        <fullName evidence="1">Alpha-macroglobulin receptor-binding domain-containing protein</fullName>
    </recommendedName>
</protein>
<feature type="domain" description="Alpha-macroglobulin receptor-binding" evidence="1">
    <location>
        <begin position="5"/>
        <end position="48"/>
    </location>
</feature>
<gene>
    <name evidence="2" type="ORF">DPMN_116566</name>
</gene>
<name>A0A9D4QTN5_DREPO</name>
<dbReference type="SUPFAM" id="SSF49410">
    <property type="entry name" value="Alpha-macroglobulin receptor domain"/>
    <property type="match status" value="1"/>
</dbReference>
<dbReference type="EMBL" id="JAIWYP010000004">
    <property type="protein sequence ID" value="KAH3843059.1"/>
    <property type="molecule type" value="Genomic_DNA"/>
</dbReference>
<comment type="caution">
    <text evidence="2">The sequence shown here is derived from an EMBL/GenBank/DDBJ whole genome shotgun (WGS) entry which is preliminary data.</text>
</comment>
<dbReference type="InterPro" id="IPR009048">
    <property type="entry name" value="A-macroglobulin_rcpt-bd"/>
</dbReference>
<dbReference type="Proteomes" id="UP000828390">
    <property type="component" value="Unassembled WGS sequence"/>
</dbReference>
<dbReference type="InterPro" id="IPR036595">
    <property type="entry name" value="A-macroglobulin_rcpt-bd_sf"/>
</dbReference>
<organism evidence="2 3">
    <name type="scientific">Dreissena polymorpha</name>
    <name type="common">Zebra mussel</name>
    <name type="synonym">Mytilus polymorpha</name>
    <dbReference type="NCBI Taxonomy" id="45954"/>
    <lineage>
        <taxon>Eukaryota</taxon>
        <taxon>Metazoa</taxon>
        <taxon>Spiralia</taxon>
        <taxon>Lophotrochozoa</taxon>
        <taxon>Mollusca</taxon>
        <taxon>Bivalvia</taxon>
        <taxon>Autobranchia</taxon>
        <taxon>Heteroconchia</taxon>
        <taxon>Euheterodonta</taxon>
        <taxon>Imparidentia</taxon>
        <taxon>Neoheterodontei</taxon>
        <taxon>Myida</taxon>
        <taxon>Dreissenoidea</taxon>
        <taxon>Dreissenidae</taxon>
        <taxon>Dreissena</taxon>
    </lineage>
</organism>
<sequence length="63" mass="7171">MKEGASGMSVIEIGYPSGFSADPKSVSSHLLLKRVEEGDKKVILYLDEEHIVRIWIIFYFKNV</sequence>
<accession>A0A9D4QTN5</accession>